<organism evidence="1">
    <name type="scientific">Ensete ventricosum</name>
    <name type="common">Abyssinian banana</name>
    <name type="synonym">Musa ensete</name>
    <dbReference type="NCBI Taxonomy" id="4639"/>
    <lineage>
        <taxon>Eukaryota</taxon>
        <taxon>Viridiplantae</taxon>
        <taxon>Streptophyta</taxon>
        <taxon>Embryophyta</taxon>
        <taxon>Tracheophyta</taxon>
        <taxon>Spermatophyta</taxon>
        <taxon>Magnoliopsida</taxon>
        <taxon>Liliopsida</taxon>
        <taxon>Zingiberales</taxon>
        <taxon>Musaceae</taxon>
        <taxon>Ensete</taxon>
    </lineage>
</organism>
<dbReference type="Proteomes" id="UP000290560">
    <property type="component" value="Unassembled WGS sequence"/>
</dbReference>
<protein>
    <submittedName>
        <fullName evidence="1">Uncharacterized protein</fullName>
    </submittedName>
</protein>
<proteinExistence type="predicted"/>
<reference evidence="1" key="1">
    <citation type="journal article" date="2018" name="Data Brief">
        <title>Genome sequence data from 17 accessions of Ensete ventricosum, a staple food crop for millions in Ethiopia.</title>
        <authorList>
            <person name="Yemataw Z."/>
            <person name="Muzemil S."/>
            <person name="Ambachew D."/>
            <person name="Tripathi L."/>
            <person name="Tesfaye K."/>
            <person name="Chala A."/>
            <person name="Farbos A."/>
            <person name="O'Neill P."/>
            <person name="Moore K."/>
            <person name="Grant M."/>
            <person name="Studholme D.J."/>
        </authorList>
    </citation>
    <scope>NUCLEOTIDE SEQUENCE [LARGE SCALE GENOMIC DNA]</scope>
    <source>
        <tissue evidence="1">Leaf</tissue>
    </source>
</reference>
<evidence type="ECO:0000313" key="1">
    <source>
        <dbReference type="EMBL" id="RZR71918.1"/>
    </source>
</evidence>
<dbReference type="AlphaFoldDB" id="A0A445MCJ7"/>
<dbReference type="EMBL" id="KV875605">
    <property type="protein sequence ID" value="RZR71918.1"/>
    <property type="molecule type" value="Genomic_DNA"/>
</dbReference>
<name>A0A445MCJ7_ENSVE</name>
<accession>A0A445MCJ7</accession>
<sequence length="238" mass="26203">MYYLLRSFVELSCINPKSLTFGYLDKKSADTGLMKFLGLCPSALFWYLEFASAFSTFSAPFAINGLPSLEQGIDDSMKVSPLWYHSATEPMALLFVVLHLPLKQSNSPATLIIPLYDQVPPMGLTVPTTPFKTRGTSLLAASRGTIPIYCESLRDLGVSCCLPIESNVSFVSSSERDLGGCYPSGSSSLMDDKASKALEAILREHDEDSVITESFLPYIRTRYHISDEYALHVSEVGQ</sequence>
<gene>
    <name evidence="1" type="ORF">BHM03_00008729</name>
</gene>